<organism evidence="1 2">
    <name type="scientific">Pikeienuella piscinae</name>
    <dbReference type="NCBI Taxonomy" id="2748098"/>
    <lineage>
        <taxon>Bacteria</taxon>
        <taxon>Pseudomonadati</taxon>
        <taxon>Pseudomonadota</taxon>
        <taxon>Alphaproteobacteria</taxon>
        <taxon>Rhodobacterales</taxon>
        <taxon>Paracoccaceae</taxon>
        <taxon>Pikeienuella</taxon>
    </lineage>
</organism>
<gene>
    <name evidence="1" type="ORF">G5B40_13970</name>
</gene>
<name>A0A7L5C3M7_9RHOB</name>
<accession>A0A7L5C3M7</accession>
<sequence>MIAIPRLRLGAAARRPPRRAANWPTCFASVERLLLGGELSARAPHDGADTILAFATQSEPLVNWRRSVRPLIE</sequence>
<evidence type="ECO:0000313" key="2">
    <source>
        <dbReference type="Proteomes" id="UP000503336"/>
    </source>
</evidence>
<keyword evidence="2" id="KW-1185">Reference proteome</keyword>
<dbReference type="EMBL" id="CP049056">
    <property type="protein sequence ID" value="QIE56469.1"/>
    <property type="molecule type" value="Genomic_DNA"/>
</dbReference>
<reference evidence="1 2" key="1">
    <citation type="submission" date="2020-02" db="EMBL/GenBank/DDBJ databases">
        <title>complete genome sequence of Rhodobacteraceae bacterium.</title>
        <authorList>
            <person name="Park J."/>
            <person name="Kim Y.-S."/>
            <person name="Kim K.-H."/>
        </authorList>
    </citation>
    <scope>NUCLEOTIDE SEQUENCE [LARGE SCALE GENOMIC DNA]</scope>
    <source>
        <strain evidence="1 2">RR4-56</strain>
    </source>
</reference>
<dbReference type="RefSeq" id="WP_165099768.1">
    <property type="nucleotide sequence ID" value="NZ_CP049056.1"/>
</dbReference>
<protein>
    <submittedName>
        <fullName evidence="1">Uncharacterized protein</fullName>
    </submittedName>
</protein>
<dbReference type="Proteomes" id="UP000503336">
    <property type="component" value="Chromosome"/>
</dbReference>
<evidence type="ECO:0000313" key="1">
    <source>
        <dbReference type="EMBL" id="QIE56469.1"/>
    </source>
</evidence>
<dbReference type="KEGG" id="hdh:G5B40_13970"/>
<proteinExistence type="predicted"/>
<dbReference type="AlphaFoldDB" id="A0A7L5C3M7"/>